<comment type="similarity">
    <text evidence="1">Belongs to the PRORSD1 family.</text>
</comment>
<dbReference type="AlphaFoldDB" id="A0A1H0C6E9"/>
<dbReference type="Gene3D" id="3.90.960.10">
    <property type="entry name" value="YbaK/aminoacyl-tRNA synthetase-associated domain"/>
    <property type="match status" value="1"/>
</dbReference>
<proteinExistence type="inferred from homology"/>
<dbReference type="InterPro" id="IPR040285">
    <property type="entry name" value="ProX/PRXD1"/>
</dbReference>
<keyword evidence="4" id="KW-1185">Reference proteome</keyword>
<evidence type="ECO:0000259" key="2">
    <source>
        <dbReference type="Pfam" id="PF04073"/>
    </source>
</evidence>
<feature type="domain" description="YbaK/aminoacyl-tRNA synthetase-associated" evidence="2">
    <location>
        <begin position="29"/>
        <end position="153"/>
    </location>
</feature>
<evidence type="ECO:0000256" key="1">
    <source>
        <dbReference type="ARBA" id="ARBA00010201"/>
    </source>
</evidence>
<dbReference type="SUPFAM" id="SSF55826">
    <property type="entry name" value="YbaK/ProRS associated domain"/>
    <property type="match status" value="1"/>
</dbReference>
<dbReference type="OrthoDB" id="9798587at2"/>
<reference evidence="3 4" key="1">
    <citation type="submission" date="2016-10" db="EMBL/GenBank/DDBJ databases">
        <authorList>
            <person name="de Groot N.N."/>
        </authorList>
    </citation>
    <scope>NUCLEOTIDE SEQUENCE [LARGE SCALE GENOMIC DNA]</scope>
    <source>
        <strain evidence="3 4">DSM 16981</strain>
    </source>
</reference>
<organism evidence="3 4">
    <name type="scientific">Megasphaera paucivorans</name>
    <dbReference type="NCBI Taxonomy" id="349095"/>
    <lineage>
        <taxon>Bacteria</taxon>
        <taxon>Bacillati</taxon>
        <taxon>Bacillota</taxon>
        <taxon>Negativicutes</taxon>
        <taxon>Veillonellales</taxon>
        <taxon>Veillonellaceae</taxon>
        <taxon>Megasphaera</taxon>
    </lineage>
</organism>
<dbReference type="PANTHER" id="PTHR31423">
    <property type="entry name" value="YBAK DOMAIN-CONTAINING PROTEIN"/>
    <property type="match status" value="1"/>
</dbReference>
<dbReference type="CDD" id="cd04335">
    <property type="entry name" value="PrdX_deacylase"/>
    <property type="match status" value="1"/>
</dbReference>
<gene>
    <name evidence="3" type="ORF">SAMN05660299_02851</name>
</gene>
<dbReference type="GO" id="GO:0002161">
    <property type="term" value="F:aminoacyl-tRNA deacylase activity"/>
    <property type="evidence" value="ECO:0007669"/>
    <property type="project" value="InterPro"/>
</dbReference>
<accession>A0A1H0C6E9</accession>
<dbReference type="Pfam" id="PF04073">
    <property type="entry name" value="tRNA_edit"/>
    <property type="match status" value="1"/>
</dbReference>
<evidence type="ECO:0000313" key="3">
    <source>
        <dbReference type="EMBL" id="SDN53422.1"/>
    </source>
</evidence>
<dbReference type="InterPro" id="IPR036754">
    <property type="entry name" value="YbaK/aa-tRNA-synt-asso_dom_sf"/>
</dbReference>
<evidence type="ECO:0000313" key="4">
    <source>
        <dbReference type="Proteomes" id="UP000199309"/>
    </source>
</evidence>
<protein>
    <submittedName>
        <fullName evidence="3">Ala-tRNA(Pro) deacylase</fullName>
    </submittedName>
</protein>
<dbReference type="PANTHER" id="PTHR31423:SF3">
    <property type="entry name" value="PROLYL-TRNA SYNTHETASE ASSOCIATED DOMAIN-CONTAINING PROTEIN 1-RELATED"/>
    <property type="match status" value="1"/>
</dbReference>
<dbReference type="RefSeq" id="WP_091653280.1">
    <property type="nucleotide sequence ID" value="NZ_FNHQ01000067.1"/>
</dbReference>
<sequence length="167" mass="19626">MKDPCIFSKSEDIVRLLHEKQIPFEIYQHPAAYTIEDLSSLEIPHKEWIMKNLFLRDDKKKNYYLVTLPGYKKIDLKILSEKISSKRLSFASEIKLYEMMRLEKGHVTPFGVLNNKEKNITMIFDASLQGQIIGVHPLDNTKTMFLYFEDMLTLTKEYAKDVQVYAI</sequence>
<dbReference type="EMBL" id="FNHQ01000067">
    <property type="protein sequence ID" value="SDN53422.1"/>
    <property type="molecule type" value="Genomic_DNA"/>
</dbReference>
<dbReference type="InterPro" id="IPR007214">
    <property type="entry name" value="YbaK/aa-tRNA-synth-assoc-dom"/>
</dbReference>
<name>A0A1H0C6E9_9FIRM</name>
<dbReference type="Proteomes" id="UP000199309">
    <property type="component" value="Unassembled WGS sequence"/>
</dbReference>